<dbReference type="Gene3D" id="3.90.550.10">
    <property type="entry name" value="Spore Coat Polysaccharide Biosynthesis Protein SpsA, Chain A"/>
    <property type="match status" value="1"/>
</dbReference>
<proteinExistence type="predicted"/>
<dbReference type="SUPFAM" id="SSF53448">
    <property type="entry name" value="Nucleotide-diphospho-sugar transferases"/>
    <property type="match status" value="1"/>
</dbReference>
<feature type="transmembrane region" description="Helical" evidence="1">
    <location>
        <begin position="263"/>
        <end position="287"/>
    </location>
</feature>
<keyword evidence="1" id="KW-0472">Membrane</keyword>
<dbReference type="Proteomes" id="UP000176938">
    <property type="component" value="Unassembled WGS sequence"/>
</dbReference>
<dbReference type="Pfam" id="PF13641">
    <property type="entry name" value="Glyco_tranf_2_3"/>
    <property type="match status" value="1"/>
</dbReference>
<protein>
    <recommendedName>
        <fullName evidence="4">Glycosyltransferase 2-like domain-containing protein</fullName>
    </recommendedName>
</protein>
<keyword evidence="1" id="KW-1133">Transmembrane helix</keyword>
<comment type="caution">
    <text evidence="2">The sequence shown here is derived from an EMBL/GenBank/DDBJ whole genome shotgun (WGS) entry which is preliminary data.</text>
</comment>
<evidence type="ECO:0000256" key="1">
    <source>
        <dbReference type="SAM" id="Phobius"/>
    </source>
</evidence>
<accession>A0A1F4RC05</accession>
<dbReference type="AlphaFoldDB" id="A0A1F4RC05"/>
<name>A0A1F4RC05_UNCSA</name>
<gene>
    <name evidence="2" type="ORF">A3H38_03135</name>
</gene>
<dbReference type="InterPro" id="IPR029044">
    <property type="entry name" value="Nucleotide-diphossugar_trans"/>
</dbReference>
<dbReference type="EMBL" id="METP01000035">
    <property type="protein sequence ID" value="OGC05709.1"/>
    <property type="molecule type" value="Genomic_DNA"/>
</dbReference>
<evidence type="ECO:0000313" key="2">
    <source>
        <dbReference type="EMBL" id="OGC05709.1"/>
    </source>
</evidence>
<evidence type="ECO:0000313" key="3">
    <source>
        <dbReference type="Proteomes" id="UP000176938"/>
    </source>
</evidence>
<reference evidence="2 3" key="1">
    <citation type="journal article" date="2016" name="Nat. Commun.">
        <title>Thousands of microbial genomes shed light on interconnected biogeochemical processes in an aquifer system.</title>
        <authorList>
            <person name="Anantharaman K."/>
            <person name="Brown C.T."/>
            <person name="Hug L.A."/>
            <person name="Sharon I."/>
            <person name="Castelle C.J."/>
            <person name="Probst A.J."/>
            <person name="Thomas B.C."/>
            <person name="Singh A."/>
            <person name="Wilkins M.J."/>
            <person name="Karaoz U."/>
            <person name="Brodie E.L."/>
            <person name="Williams K.H."/>
            <person name="Hubbard S.S."/>
            <person name="Banfield J.F."/>
        </authorList>
    </citation>
    <scope>NUCLEOTIDE SEQUENCE [LARGE SCALE GENOMIC DNA]</scope>
</reference>
<dbReference type="CDD" id="cd04186">
    <property type="entry name" value="GT_2_like_c"/>
    <property type="match status" value="1"/>
</dbReference>
<evidence type="ECO:0008006" key="4">
    <source>
        <dbReference type="Google" id="ProtNLM"/>
    </source>
</evidence>
<organism evidence="2 3">
    <name type="scientific">candidate division WOR-1 bacterium RIFCSPLOWO2_02_FULL_46_20</name>
    <dbReference type="NCBI Taxonomy" id="1802567"/>
    <lineage>
        <taxon>Bacteria</taxon>
        <taxon>Bacillati</taxon>
        <taxon>Saganbacteria</taxon>
    </lineage>
</organism>
<dbReference type="PANTHER" id="PTHR43179">
    <property type="entry name" value="RHAMNOSYLTRANSFERASE WBBL"/>
    <property type="match status" value="1"/>
</dbReference>
<keyword evidence="1" id="KW-0812">Transmembrane</keyword>
<sequence>MVDLSIIIVSWNVAYLLKECLTSIYANREKLNIETFVVDNASKDNTCQMVKDGFPQVKLIANKDNLGFPKANNQAIRQSSGKYVLVLNPDTIIRPQAFKNMIQFMEDTSKCGALGPKLLNPDGSLQLSCRTFPTLKTQLYTSLFLDSLLPKTKLFGRHLMGYWQHNEVKEVDQPMGAAILFRKETLDKVGLFDENIFIFSDEVDLCFRIKKAGWKIFFTPGAQIVHYGGQSFKQWQGLKAALRGGYIWRKSRNYFFGKHYGSWTVPILILLDMLQAVIILGVLFLTIKTISSLL</sequence>
<dbReference type="PANTHER" id="PTHR43179:SF7">
    <property type="entry name" value="RHAMNOSYLTRANSFERASE WBBL"/>
    <property type="match status" value="1"/>
</dbReference>